<evidence type="ECO:0000256" key="2">
    <source>
        <dbReference type="ARBA" id="ARBA00006763"/>
    </source>
</evidence>
<dbReference type="FunFam" id="3.40.50.450:FF:000012">
    <property type="entry name" value="LOG family protein YvdD"/>
    <property type="match status" value="1"/>
</dbReference>
<dbReference type="EC" id="3.2.2.n1" evidence="3"/>
<dbReference type="EMBL" id="SPUH01000001">
    <property type="protein sequence ID" value="TKS54098.1"/>
    <property type="molecule type" value="Genomic_DNA"/>
</dbReference>
<dbReference type="SUPFAM" id="SSF102405">
    <property type="entry name" value="MCP/YpsA-like"/>
    <property type="match status" value="1"/>
</dbReference>
<name>A0A4Z1RBE9_9GAMM</name>
<comment type="catalytic activity">
    <reaction evidence="1">
        <text>AMP + H2O = D-ribose 5-phosphate + adenine</text>
        <dbReference type="Rhea" id="RHEA:20129"/>
        <dbReference type="ChEBI" id="CHEBI:15377"/>
        <dbReference type="ChEBI" id="CHEBI:16708"/>
        <dbReference type="ChEBI" id="CHEBI:78346"/>
        <dbReference type="ChEBI" id="CHEBI:456215"/>
        <dbReference type="EC" id="3.2.2.4"/>
    </reaction>
</comment>
<dbReference type="Pfam" id="PF03641">
    <property type="entry name" value="Lysine_decarbox"/>
    <property type="match status" value="1"/>
</dbReference>
<dbReference type="GO" id="GO:0009691">
    <property type="term" value="P:cytokinin biosynthetic process"/>
    <property type="evidence" value="ECO:0007669"/>
    <property type="project" value="UniProtKB-UniRule"/>
</dbReference>
<dbReference type="InterPro" id="IPR005269">
    <property type="entry name" value="LOG"/>
</dbReference>
<dbReference type="Gene3D" id="3.40.50.450">
    <property type="match status" value="1"/>
</dbReference>
<protein>
    <recommendedName>
        <fullName evidence="3">Cytokinin riboside 5'-monophosphate phosphoribohydrolase</fullName>
        <ecNumber evidence="3">3.2.2.n1</ecNumber>
    </recommendedName>
</protein>
<dbReference type="Proteomes" id="UP000298681">
    <property type="component" value="Unassembled WGS sequence"/>
</dbReference>
<proteinExistence type="inferred from homology"/>
<sequence length="197" mass="21802">MRSICVYCGSNSGARPAYIEQAIALGTRMARDGIHLVYGGGNIGLMGTIADAVLAAGGEVTGIIPKQLVDMEVAHRGLTKLEVVGSMHERKLRMFDLADGFVAMPGGFGTLEEVVEMLTWRQLGISDKPCAFLDVEGYYQPLIAMMDRMVEERFLHPGQRADLWTGQDIEAMLGWMKTYEPAHATKWLSEKHSRELR</sequence>
<dbReference type="RefSeq" id="WP_134673479.1">
    <property type="nucleotide sequence ID" value="NZ_SPUH01000001.1"/>
</dbReference>
<keyword evidence="3" id="KW-0378">Hydrolase</keyword>
<keyword evidence="3" id="KW-0203">Cytokinin biosynthesis</keyword>
<dbReference type="PANTHER" id="PTHR31223:SF70">
    <property type="entry name" value="LOG FAMILY PROTEIN YJL055W"/>
    <property type="match status" value="1"/>
</dbReference>
<accession>A0A4Z1RBE9</accession>
<dbReference type="GO" id="GO:0005829">
    <property type="term" value="C:cytosol"/>
    <property type="evidence" value="ECO:0007669"/>
    <property type="project" value="TreeGrafter"/>
</dbReference>
<comment type="similarity">
    <text evidence="2 3">Belongs to the LOG family.</text>
</comment>
<dbReference type="NCBIfam" id="TIGR00730">
    <property type="entry name" value="Rossman fold protein, TIGR00730 family"/>
    <property type="match status" value="1"/>
</dbReference>
<evidence type="ECO:0000256" key="3">
    <source>
        <dbReference type="RuleBase" id="RU363015"/>
    </source>
</evidence>
<evidence type="ECO:0000256" key="1">
    <source>
        <dbReference type="ARBA" id="ARBA00000274"/>
    </source>
</evidence>
<dbReference type="AlphaFoldDB" id="A0A4Z1RBE9"/>
<reference evidence="4 5" key="1">
    <citation type="submission" date="2019-01" db="EMBL/GenBank/DDBJ databases">
        <authorList>
            <person name="Zhang S."/>
        </authorList>
    </citation>
    <scope>NUCLEOTIDE SEQUENCE [LARGE SCALE GENOMIC DNA]</scope>
    <source>
        <strain evidence="4 5">1626</strain>
    </source>
</reference>
<organism evidence="4 5">
    <name type="scientific">Luteimonas yindakuii</name>
    <dbReference type="NCBI Taxonomy" id="2565782"/>
    <lineage>
        <taxon>Bacteria</taxon>
        <taxon>Pseudomonadati</taxon>
        <taxon>Pseudomonadota</taxon>
        <taxon>Gammaproteobacteria</taxon>
        <taxon>Lysobacterales</taxon>
        <taxon>Lysobacteraceae</taxon>
        <taxon>Luteimonas</taxon>
    </lineage>
</organism>
<gene>
    <name evidence="4" type="ORF">E4582_04470</name>
</gene>
<dbReference type="GO" id="GO:0008714">
    <property type="term" value="F:AMP nucleosidase activity"/>
    <property type="evidence" value="ECO:0007669"/>
    <property type="project" value="UniProtKB-EC"/>
</dbReference>
<comment type="caution">
    <text evidence="4">The sequence shown here is derived from an EMBL/GenBank/DDBJ whole genome shotgun (WGS) entry which is preliminary data.</text>
</comment>
<evidence type="ECO:0000313" key="4">
    <source>
        <dbReference type="EMBL" id="TKS54098.1"/>
    </source>
</evidence>
<keyword evidence="5" id="KW-1185">Reference proteome</keyword>
<dbReference type="PANTHER" id="PTHR31223">
    <property type="entry name" value="LOG FAMILY PROTEIN YJL055W"/>
    <property type="match status" value="1"/>
</dbReference>
<dbReference type="InterPro" id="IPR031100">
    <property type="entry name" value="LOG_fam"/>
</dbReference>
<evidence type="ECO:0000313" key="5">
    <source>
        <dbReference type="Proteomes" id="UP000298681"/>
    </source>
</evidence>